<proteinExistence type="predicted"/>
<organism evidence="2 3">
    <name type="scientific">Hanseniaspora valbyensis NRRL Y-1626</name>
    <dbReference type="NCBI Taxonomy" id="766949"/>
    <lineage>
        <taxon>Eukaryota</taxon>
        <taxon>Fungi</taxon>
        <taxon>Dikarya</taxon>
        <taxon>Ascomycota</taxon>
        <taxon>Saccharomycotina</taxon>
        <taxon>Saccharomycetes</taxon>
        <taxon>Saccharomycodales</taxon>
        <taxon>Saccharomycodaceae</taxon>
        <taxon>Hanseniaspora</taxon>
    </lineage>
</organism>
<dbReference type="AlphaFoldDB" id="A0A1B7T7Z5"/>
<dbReference type="Gene3D" id="3.90.660.10">
    <property type="match status" value="1"/>
</dbReference>
<protein>
    <recommendedName>
        <fullName evidence="1">Amine oxidase domain-containing protein</fullName>
    </recommendedName>
</protein>
<dbReference type="GO" id="GO:0016491">
    <property type="term" value="F:oxidoreductase activity"/>
    <property type="evidence" value="ECO:0007669"/>
    <property type="project" value="InterPro"/>
</dbReference>
<dbReference type="OrthoDB" id="5046242at2759"/>
<dbReference type="SUPFAM" id="SSF51905">
    <property type="entry name" value="FAD/NAD(P)-binding domain"/>
    <property type="match status" value="1"/>
</dbReference>
<name>A0A1B7T7Z5_9ASCO</name>
<sequence length="448" mass="50689">FLEESQRENGPYRPYVIEDDSFAVIDYESDKRLDLDKDLDIMPVFQELISYLSSVNKIGQEASYKQAIFNYINRMKPFLTEAQKINILSLSRYTELWNGDSWSLISGMEPVGGHFGRNALVDQFGLYVNKFVDDGLKDKIDLSTEVSNINVIKSSHNNGKKYAEIITSDGRKVTADYVICSVPLSLLKKSSENAKQKGSISFNPPLRNSFTDALAHMSFGSLGKFFFEFDSVKWDLNQSRTIILDHKFPDVINKLNQIDSKEMLSKDDLDSLEKLSAEPSGDKVTCDQYPFFVLNVAKSLKVPTILFLTSEPLTSILEQKSQKKLYEFFKPALERVLKSFNCNKTLSFSPEVKEKVPESEIHLKNIVHTSWSSDPYALGAYTSVRAGDSFDPFLKESLKGHEDIVRFVGEAFIEEGNGCVWGAEETSIREVKKIIEIDCLSKLKTASI</sequence>
<dbReference type="Proteomes" id="UP000092321">
    <property type="component" value="Unassembled WGS sequence"/>
</dbReference>
<feature type="domain" description="Amine oxidase" evidence="1">
    <location>
        <begin position="128"/>
        <end position="435"/>
    </location>
</feature>
<evidence type="ECO:0000313" key="3">
    <source>
        <dbReference type="Proteomes" id="UP000092321"/>
    </source>
</evidence>
<accession>A0A1B7T7Z5</accession>
<gene>
    <name evidence="2" type="ORF">HANVADRAFT_54254</name>
</gene>
<feature type="non-terminal residue" evidence="2">
    <location>
        <position position="1"/>
    </location>
</feature>
<dbReference type="EMBL" id="LXPE01000369">
    <property type="protein sequence ID" value="OBA24869.1"/>
    <property type="molecule type" value="Genomic_DNA"/>
</dbReference>
<evidence type="ECO:0000259" key="1">
    <source>
        <dbReference type="Pfam" id="PF01593"/>
    </source>
</evidence>
<keyword evidence="3" id="KW-1185">Reference proteome</keyword>
<dbReference type="Gene3D" id="3.50.50.60">
    <property type="entry name" value="FAD/NAD(P)-binding domain"/>
    <property type="match status" value="1"/>
</dbReference>
<dbReference type="PANTHER" id="PTHR10742:SF410">
    <property type="entry name" value="LYSINE-SPECIFIC HISTONE DEMETHYLASE 2"/>
    <property type="match status" value="1"/>
</dbReference>
<dbReference type="SUPFAM" id="SSF54373">
    <property type="entry name" value="FAD-linked reductases, C-terminal domain"/>
    <property type="match status" value="1"/>
</dbReference>
<reference evidence="3" key="1">
    <citation type="journal article" date="2016" name="Proc. Natl. Acad. Sci. U.S.A.">
        <title>Comparative genomics of biotechnologically important yeasts.</title>
        <authorList>
            <person name="Riley R."/>
            <person name="Haridas S."/>
            <person name="Wolfe K.H."/>
            <person name="Lopes M.R."/>
            <person name="Hittinger C.T."/>
            <person name="Goeker M."/>
            <person name="Salamov A.A."/>
            <person name="Wisecaver J.H."/>
            <person name="Long T.M."/>
            <person name="Calvey C.H."/>
            <person name="Aerts A.L."/>
            <person name="Barry K.W."/>
            <person name="Choi C."/>
            <person name="Clum A."/>
            <person name="Coughlan A.Y."/>
            <person name="Deshpande S."/>
            <person name="Douglass A.P."/>
            <person name="Hanson S.J."/>
            <person name="Klenk H.-P."/>
            <person name="LaButti K.M."/>
            <person name="Lapidus A."/>
            <person name="Lindquist E.A."/>
            <person name="Lipzen A.M."/>
            <person name="Meier-Kolthoff J.P."/>
            <person name="Ohm R.A."/>
            <person name="Otillar R.P."/>
            <person name="Pangilinan J.L."/>
            <person name="Peng Y."/>
            <person name="Rokas A."/>
            <person name="Rosa C.A."/>
            <person name="Scheuner C."/>
            <person name="Sibirny A.A."/>
            <person name="Slot J.C."/>
            <person name="Stielow J.B."/>
            <person name="Sun H."/>
            <person name="Kurtzman C.P."/>
            <person name="Blackwell M."/>
            <person name="Grigoriev I.V."/>
            <person name="Jeffries T.W."/>
        </authorList>
    </citation>
    <scope>NUCLEOTIDE SEQUENCE [LARGE SCALE GENOMIC DNA]</scope>
    <source>
        <strain evidence="3">NRRL Y-1626</strain>
    </source>
</reference>
<dbReference type="Pfam" id="PF01593">
    <property type="entry name" value="Amino_oxidase"/>
    <property type="match status" value="1"/>
</dbReference>
<comment type="caution">
    <text evidence="2">The sequence shown here is derived from an EMBL/GenBank/DDBJ whole genome shotgun (WGS) entry which is preliminary data.</text>
</comment>
<dbReference type="InterPro" id="IPR050281">
    <property type="entry name" value="Flavin_monoamine_oxidase"/>
</dbReference>
<dbReference type="PANTHER" id="PTHR10742">
    <property type="entry name" value="FLAVIN MONOAMINE OXIDASE"/>
    <property type="match status" value="1"/>
</dbReference>
<dbReference type="InterPro" id="IPR002937">
    <property type="entry name" value="Amino_oxidase"/>
</dbReference>
<evidence type="ECO:0000313" key="2">
    <source>
        <dbReference type="EMBL" id="OBA24869.1"/>
    </source>
</evidence>
<dbReference type="InterPro" id="IPR036188">
    <property type="entry name" value="FAD/NAD-bd_sf"/>
</dbReference>